<feature type="region of interest" description="Disordered" evidence="1">
    <location>
        <begin position="120"/>
        <end position="152"/>
    </location>
</feature>
<evidence type="ECO:0000313" key="3">
    <source>
        <dbReference type="Proteomes" id="UP000515154"/>
    </source>
</evidence>
<dbReference type="PANTHER" id="PTHR20932">
    <property type="entry name" value="LYSM AND PUTATIVE PEPTIDOGLYCAN-BINDING DOMAIN-CONTAINING PROTEIN"/>
    <property type="match status" value="1"/>
</dbReference>
<dbReference type="CDD" id="cd00118">
    <property type="entry name" value="LysM"/>
    <property type="match status" value="1"/>
</dbReference>
<proteinExistence type="predicted"/>
<evidence type="ECO:0000259" key="2">
    <source>
        <dbReference type="PROSITE" id="PS51782"/>
    </source>
</evidence>
<dbReference type="Proteomes" id="UP000515154">
    <property type="component" value="Linkage group LG30"/>
</dbReference>
<feature type="domain" description="LysM" evidence="2">
    <location>
        <begin position="53"/>
        <end position="97"/>
    </location>
</feature>
<dbReference type="KEGG" id="osn:115226642"/>
<feature type="compositionally biased region" description="Polar residues" evidence="1">
    <location>
        <begin position="126"/>
        <end position="136"/>
    </location>
</feature>
<accession>A0A7E6FTN6</accession>
<name>A0A7E6FTN6_9MOLL</name>
<dbReference type="InterPro" id="IPR018392">
    <property type="entry name" value="LysM"/>
</dbReference>
<dbReference type="PROSITE" id="PS51782">
    <property type="entry name" value="LYSM"/>
    <property type="match status" value="1"/>
</dbReference>
<evidence type="ECO:0000256" key="1">
    <source>
        <dbReference type="SAM" id="MobiDB-lite"/>
    </source>
</evidence>
<reference evidence="4" key="1">
    <citation type="submission" date="2025-08" db="UniProtKB">
        <authorList>
            <consortium name="RefSeq"/>
        </authorList>
    </citation>
    <scope>IDENTIFICATION</scope>
</reference>
<dbReference type="AlphaFoldDB" id="A0A7E6FTN6"/>
<evidence type="ECO:0000313" key="4">
    <source>
        <dbReference type="RefSeq" id="XP_036371000.1"/>
    </source>
</evidence>
<sequence>IGIRNGGCGDSPLHAKMADGMRSSERQTLGQFAKSQTKYGTASIPVRWNSNFVKHKVVSTDSLVGIALKYGVSVEQLKRENKLWSNDALVLREFLLVPVTKENSKCVPAGSEIVRAATLKSDTDSVRTASNNSSNGPCEDCDSERVSSTSAPDLSAKDFLNKYDSSIAQLKSNVQRMEESTR</sequence>
<dbReference type="RefSeq" id="XP_036371000.1">
    <property type="nucleotide sequence ID" value="XM_036515107.1"/>
</dbReference>
<organism evidence="3 4">
    <name type="scientific">Octopus sinensis</name>
    <name type="common">East Asian common octopus</name>
    <dbReference type="NCBI Taxonomy" id="2607531"/>
    <lineage>
        <taxon>Eukaryota</taxon>
        <taxon>Metazoa</taxon>
        <taxon>Spiralia</taxon>
        <taxon>Lophotrochozoa</taxon>
        <taxon>Mollusca</taxon>
        <taxon>Cephalopoda</taxon>
        <taxon>Coleoidea</taxon>
        <taxon>Octopodiformes</taxon>
        <taxon>Octopoda</taxon>
        <taxon>Incirrata</taxon>
        <taxon>Octopodidae</taxon>
        <taxon>Octopus</taxon>
    </lineage>
</organism>
<dbReference type="InterPro" id="IPR036779">
    <property type="entry name" value="LysM_dom_sf"/>
</dbReference>
<feature type="non-terminal residue" evidence="4">
    <location>
        <position position="1"/>
    </location>
</feature>
<dbReference type="PANTHER" id="PTHR20932:SF8">
    <property type="entry name" value="LD22649P"/>
    <property type="match status" value="1"/>
</dbReference>
<keyword evidence="3" id="KW-1185">Reference proteome</keyword>
<dbReference type="Gene3D" id="3.10.350.10">
    <property type="entry name" value="LysM domain"/>
    <property type="match status" value="1"/>
</dbReference>
<dbReference type="Pfam" id="PF01476">
    <property type="entry name" value="LysM"/>
    <property type="match status" value="1"/>
</dbReference>
<protein>
    <submittedName>
        <fullName evidence="4">LysM and putative peptidoglycan-binding domain-containing protein 2</fullName>
    </submittedName>
</protein>
<dbReference type="InterPro" id="IPR045030">
    <property type="entry name" value="LYSM1-4"/>
</dbReference>
<dbReference type="SUPFAM" id="SSF54106">
    <property type="entry name" value="LysM domain"/>
    <property type="match status" value="1"/>
</dbReference>
<dbReference type="SMART" id="SM00257">
    <property type="entry name" value="LysM"/>
    <property type="match status" value="1"/>
</dbReference>
<gene>
    <name evidence="4" type="primary">LOC115226642</name>
</gene>